<reference evidence="4 5" key="1">
    <citation type="journal article" date="2017" name="PLoS Biol.">
        <title>The sea cucumber genome provides insights into morphological evolution and visceral regeneration.</title>
        <authorList>
            <person name="Zhang X."/>
            <person name="Sun L."/>
            <person name="Yuan J."/>
            <person name="Sun Y."/>
            <person name="Gao Y."/>
            <person name="Zhang L."/>
            <person name="Li S."/>
            <person name="Dai H."/>
            <person name="Hamel J.F."/>
            <person name="Liu C."/>
            <person name="Yu Y."/>
            <person name="Liu S."/>
            <person name="Lin W."/>
            <person name="Guo K."/>
            <person name="Jin S."/>
            <person name="Xu P."/>
            <person name="Storey K.B."/>
            <person name="Huan P."/>
            <person name="Zhang T."/>
            <person name="Zhou Y."/>
            <person name="Zhang J."/>
            <person name="Lin C."/>
            <person name="Li X."/>
            <person name="Xing L."/>
            <person name="Huo D."/>
            <person name="Sun M."/>
            <person name="Wang L."/>
            <person name="Mercier A."/>
            <person name="Li F."/>
            <person name="Yang H."/>
            <person name="Xiang J."/>
        </authorList>
    </citation>
    <scope>NUCLEOTIDE SEQUENCE [LARGE SCALE GENOMIC DNA]</scope>
    <source>
        <strain evidence="4">Shaxun</strain>
        <tissue evidence="4">Muscle</tissue>
    </source>
</reference>
<dbReference type="InterPro" id="IPR003609">
    <property type="entry name" value="Pan_app"/>
</dbReference>
<name>A0A2G8KPX2_STIJA</name>
<evidence type="ECO:0000256" key="1">
    <source>
        <dbReference type="ARBA" id="ARBA00023157"/>
    </source>
</evidence>
<evidence type="ECO:0000256" key="2">
    <source>
        <dbReference type="PROSITE-ProRule" id="PRU00302"/>
    </source>
</evidence>
<dbReference type="Proteomes" id="UP000230750">
    <property type="component" value="Unassembled WGS sequence"/>
</dbReference>
<dbReference type="CDD" id="cd00033">
    <property type="entry name" value="CCP"/>
    <property type="match status" value="1"/>
</dbReference>
<gene>
    <name evidence="4" type="ORF">BSL78_13091</name>
</gene>
<dbReference type="Gene3D" id="3.50.4.10">
    <property type="entry name" value="Hepatocyte Growth Factor"/>
    <property type="match status" value="1"/>
</dbReference>
<comment type="caution">
    <text evidence="4">The sequence shown here is derived from an EMBL/GenBank/DDBJ whole genome shotgun (WGS) entry which is preliminary data.</text>
</comment>
<sequence>MCTYSDLPEVSGGYFNISLCSGNGFGDQCPVTCLDGYYHVSFLDTPTSTCGNSNGHGTWSDTSLDCTRPQCLVSSLPEVPHGTFPSCPSSSFSYDGGTICTLSCNYGYFSSNIMEVGCIEAETTSWFLAVTGEWSPSDGLTCEAITCDFASLPSVLNGYFDESNCTNNVGDSCNMTCYDGYYPVTNTETHCQLIDGETTGVWSNEISDYSCQEVRCLLADLPNATDGTFQAVNCTGTRVNDTCLLICDSSGDIPNFAAETTCVSQGGPVGVWSMPNTFECKDYCDQNFLELNVEKTKEMVIDFRKGDHEPPPVVIKDLAVNRVSSYKYLGVVLDDQLNWHDHIDYLVSYLAHCAIQCFTSISGAVFTVFCILPFLRILPKSFLPKSFVLVFESLIYFVCISYPWSETLIACLVTKDQIILNDVLGLAKCKAQCSKESLESETCISVNYNKVQQICHLNKKNRYNILDPSNFEQPCGGGNGWRYADRIDLGEWSRVTQACAVGTNIIEMFLPDFTACQLMGSQTVDCCAVLFTSSTGVCSLYAAHDTYLDASECTDMYSKRIDKLCTK</sequence>
<keyword evidence="1" id="KW-1015">Disulfide bond</keyword>
<dbReference type="Pfam" id="PF00024">
    <property type="entry name" value="PAN_1"/>
    <property type="match status" value="1"/>
</dbReference>
<comment type="caution">
    <text evidence="2">Lacks conserved residue(s) required for the propagation of feature annotation.</text>
</comment>
<dbReference type="PROSITE" id="PS50923">
    <property type="entry name" value="SUSHI"/>
    <property type="match status" value="1"/>
</dbReference>
<keyword evidence="5" id="KW-1185">Reference proteome</keyword>
<dbReference type="Gene3D" id="2.10.70.10">
    <property type="entry name" value="Complement Module, domain 1"/>
    <property type="match status" value="2"/>
</dbReference>
<evidence type="ECO:0000259" key="3">
    <source>
        <dbReference type="PROSITE" id="PS50923"/>
    </source>
</evidence>
<dbReference type="InterPro" id="IPR035976">
    <property type="entry name" value="Sushi/SCR/CCP_sf"/>
</dbReference>
<dbReference type="Pfam" id="PF00084">
    <property type="entry name" value="Sushi"/>
    <property type="match status" value="2"/>
</dbReference>
<dbReference type="EMBL" id="MRZV01000436">
    <property type="protein sequence ID" value="PIK50025.1"/>
    <property type="molecule type" value="Genomic_DNA"/>
</dbReference>
<protein>
    <recommendedName>
        <fullName evidence="3">Sushi domain-containing protein</fullName>
    </recommendedName>
</protein>
<dbReference type="InterPro" id="IPR000436">
    <property type="entry name" value="Sushi_SCR_CCP_dom"/>
</dbReference>
<organism evidence="4 5">
    <name type="scientific">Stichopus japonicus</name>
    <name type="common">Sea cucumber</name>
    <dbReference type="NCBI Taxonomy" id="307972"/>
    <lineage>
        <taxon>Eukaryota</taxon>
        <taxon>Metazoa</taxon>
        <taxon>Echinodermata</taxon>
        <taxon>Eleutherozoa</taxon>
        <taxon>Echinozoa</taxon>
        <taxon>Holothuroidea</taxon>
        <taxon>Aspidochirotacea</taxon>
        <taxon>Aspidochirotida</taxon>
        <taxon>Stichopodidae</taxon>
        <taxon>Apostichopus</taxon>
    </lineage>
</organism>
<accession>A0A2G8KPX2</accession>
<dbReference type="SMART" id="SM00032">
    <property type="entry name" value="CCP"/>
    <property type="match status" value="2"/>
</dbReference>
<evidence type="ECO:0000313" key="5">
    <source>
        <dbReference type="Proteomes" id="UP000230750"/>
    </source>
</evidence>
<evidence type="ECO:0000313" key="4">
    <source>
        <dbReference type="EMBL" id="PIK50025.1"/>
    </source>
</evidence>
<dbReference type="OrthoDB" id="6515930at2759"/>
<proteinExistence type="predicted"/>
<feature type="domain" description="Sushi" evidence="3">
    <location>
        <begin position="1"/>
        <end position="68"/>
    </location>
</feature>
<dbReference type="SUPFAM" id="SSF57414">
    <property type="entry name" value="Hairpin loop containing domain-like"/>
    <property type="match status" value="1"/>
</dbReference>
<dbReference type="AlphaFoldDB" id="A0A2G8KPX2"/>
<dbReference type="SUPFAM" id="SSF57535">
    <property type="entry name" value="Complement control module/SCR domain"/>
    <property type="match status" value="2"/>
</dbReference>
<keyword evidence="2" id="KW-0768">Sushi</keyword>